<dbReference type="InParanoid" id="E3NV72"/>
<feature type="compositionally biased region" description="Basic and acidic residues" evidence="1">
    <location>
        <begin position="487"/>
        <end position="512"/>
    </location>
</feature>
<feature type="transmembrane region" description="Helical" evidence="2">
    <location>
        <begin position="253"/>
        <end position="272"/>
    </location>
</feature>
<dbReference type="Gene3D" id="2.60.40.3770">
    <property type="match status" value="1"/>
</dbReference>
<feature type="domain" description="Phlebovirus glycoprotein G2 fusion" evidence="3">
    <location>
        <begin position="3"/>
        <end position="112"/>
    </location>
</feature>
<organism evidence="5">
    <name type="scientific">Caenorhabditis remanei</name>
    <name type="common">Caenorhabditis vulgaris</name>
    <dbReference type="NCBI Taxonomy" id="31234"/>
    <lineage>
        <taxon>Eukaryota</taxon>
        <taxon>Metazoa</taxon>
        <taxon>Ecdysozoa</taxon>
        <taxon>Nematoda</taxon>
        <taxon>Chromadorea</taxon>
        <taxon>Rhabditida</taxon>
        <taxon>Rhabditina</taxon>
        <taxon>Rhabditomorpha</taxon>
        <taxon>Rhabditoidea</taxon>
        <taxon>Rhabditidae</taxon>
        <taxon>Peloderinae</taxon>
        <taxon>Caenorhabditis</taxon>
    </lineage>
</organism>
<dbReference type="EMBL" id="DS270829">
    <property type="protein sequence ID" value="EFO97506.1"/>
    <property type="molecule type" value="Genomic_DNA"/>
</dbReference>
<keyword evidence="2" id="KW-1133">Transmembrane helix</keyword>
<evidence type="ECO:0000313" key="4">
    <source>
        <dbReference type="EMBL" id="EFO97506.1"/>
    </source>
</evidence>
<evidence type="ECO:0000256" key="2">
    <source>
        <dbReference type="SAM" id="Phobius"/>
    </source>
</evidence>
<protein>
    <recommendedName>
        <fullName evidence="3">Phlebovirus glycoprotein G2 fusion domain-containing protein</fullName>
    </recommendedName>
</protein>
<evidence type="ECO:0000256" key="1">
    <source>
        <dbReference type="SAM" id="MobiDB-lite"/>
    </source>
</evidence>
<name>E3NV72_CAERE</name>
<accession>E3NV72</accession>
<feature type="region of interest" description="Disordered" evidence="1">
    <location>
        <begin position="485"/>
        <end position="526"/>
    </location>
</feature>
<feature type="region of interest" description="Disordered" evidence="1">
    <location>
        <begin position="379"/>
        <end position="400"/>
    </location>
</feature>
<evidence type="ECO:0000259" key="3">
    <source>
        <dbReference type="Pfam" id="PF07245"/>
    </source>
</evidence>
<feature type="compositionally biased region" description="Basic and acidic residues" evidence="1">
    <location>
        <begin position="627"/>
        <end position="641"/>
    </location>
</feature>
<dbReference type="AlphaFoldDB" id="E3NV72"/>
<feature type="compositionally biased region" description="Basic and acidic residues" evidence="1">
    <location>
        <begin position="648"/>
        <end position="657"/>
    </location>
</feature>
<evidence type="ECO:0000313" key="5">
    <source>
        <dbReference type="Proteomes" id="UP000008281"/>
    </source>
</evidence>
<gene>
    <name evidence="4" type="ORF">CRE_15241</name>
</gene>
<feature type="compositionally biased region" description="Basic and acidic residues" evidence="1">
    <location>
        <begin position="451"/>
        <end position="460"/>
    </location>
</feature>
<keyword evidence="2" id="KW-0472">Membrane</keyword>
<feature type="region of interest" description="Disordered" evidence="1">
    <location>
        <begin position="627"/>
        <end position="663"/>
    </location>
</feature>
<sequence>MMFTVVDINTPPSPSLNTWFITNTTSMATWPENLLPHYQCNQKLDKCVLDEECQCSPVEDTMICTCKDTDMRELFRQPDRVLPVQAGHLRLEQDGNNVKGKMKFSTSTTMSIKMTDKWTTSIVRTKESCSVASTTASGCYKCEEGATAEITCKTNEESTTANIECGEEEFAVECSPTGTKTSIKFFGNKASFQRHCTVDCGGKQKRHFEVTGVLKYSGSIWTAMWHLLDGNTTIFNEINLPDMGHIATSYMSFMKTMVAVTATVGIIFLLTYTVITNAGLAIVKTFFKICVWILWQPIRGTIQLISLITTKWRRRRGHLHVMILLTLVHNITPNNLTTTLHLAHVPDPLEHLIIPNLTIFRSQSPDILNSSLLTLSHLNSSNPHSSSPNRSSSHSPPSRRITMILTDMDTLRDTTLRAMNGRLAAVEAKLDLILDMLVQPERGGASSPIGHDSHSPRPDTDSPLIVSNVPSPDNYVEIVEEPLVHGSDNDHHQDADNTPHLEPDNDEHHEAARAPSPQDAQPRLQSKVEVVVDNTAYKMRKLEKNPKKGTTKCLFCKEYHYSDLCPAVPEADERRTIAMDKGRCFQCLLDDQKCKQRCKAKPCHYCNQTGHHSALCLRAITKWVDKGDHRKHRRQEEDKTGDHRKHRRQEEDKAGDRRNHRRH</sequence>
<dbReference type="OrthoDB" id="5868079at2759"/>
<dbReference type="HOGENOM" id="CLU_414037_0_0_1"/>
<dbReference type="InterPro" id="IPR009878">
    <property type="entry name" value="Phlebovirus_G2_fusion"/>
</dbReference>
<keyword evidence="5" id="KW-1185">Reference proteome</keyword>
<dbReference type="Pfam" id="PF07245">
    <property type="entry name" value="Phlebovirus_G2"/>
    <property type="match status" value="1"/>
</dbReference>
<dbReference type="Proteomes" id="UP000008281">
    <property type="component" value="Unassembled WGS sequence"/>
</dbReference>
<proteinExistence type="predicted"/>
<reference evidence="4" key="1">
    <citation type="submission" date="2007-07" db="EMBL/GenBank/DDBJ databases">
        <title>PCAP assembly of the Caenorhabditis remanei genome.</title>
        <authorList>
            <consortium name="The Caenorhabditis remanei Sequencing Consortium"/>
            <person name="Wilson R.K."/>
        </authorList>
    </citation>
    <scope>NUCLEOTIDE SEQUENCE [LARGE SCALE GENOMIC DNA]</scope>
    <source>
        <strain evidence="4">PB4641</strain>
    </source>
</reference>
<feature type="region of interest" description="Disordered" evidence="1">
    <location>
        <begin position="443"/>
        <end position="470"/>
    </location>
</feature>
<keyword evidence="2" id="KW-0812">Transmembrane</keyword>